<dbReference type="Proteomes" id="UP000273158">
    <property type="component" value="Unassembled WGS sequence"/>
</dbReference>
<dbReference type="Gene3D" id="3.40.50.1820">
    <property type="entry name" value="alpha/beta hydrolase"/>
    <property type="match status" value="1"/>
</dbReference>
<proteinExistence type="predicted"/>
<gene>
    <name evidence="2" type="ORF">C7474_0069</name>
</gene>
<dbReference type="RefSeq" id="WP_121056621.1">
    <property type="nucleotide sequence ID" value="NZ_RCDB01000001.1"/>
</dbReference>
<protein>
    <submittedName>
        <fullName evidence="2">Pimeloyl-ACP methyl ester carboxylesterase</fullName>
    </submittedName>
</protein>
<keyword evidence="3" id="KW-1185">Reference proteome</keyword>
<evidence type="ECO:0000259" key="1">
    <source>
        <dbReference type="Pfam" id="PF12697"/>
    </source>
</evidence>
<dbReference type="GO" id="GO:0003824">
    <property type="term" value="F:catalytic activity"/>
    <property type="evidence" value="ECO:0007669"/>
    <property type="project" value="UniProtKB-ARBA"/>
</dbReference>
<dbReference type="PRINTS" id="PR00111">
    <property type="entry name" value="ABHYDROLASE"/>
</dbReference>
<organism evidence="2 3">
    <name type="scientific">Microbacterium telephonicum</name>
    <dbReference type="NCBI Taxonomy" id="1714841"/>
    <lineage>
        <taxon>Bacteria</taxon>
        <taxon>Bacillati</taxon>
        <taxon>Actinomycetota</taxon>
        <taxon>Actinomycetes</taxon>
        <taxon>Micrococcales</taxon>
        <taxon>Microbacteriaceae</taxon>
        <taxon>Microbacterium</taxon>
    </lineage>
</organism>
<evidence type="ECO:0000313" key="3">
    <source>
        <dbReference type="Proteomes" id="UP000273158"/>
    </source>
</evidence>
<dbReference type="InterPro" id="IPR050471">
    <property type="entry name" value="AB_hydrolase"/>
</dbReference>
<dbReference type="InterPro" id="IPR029058">
    <property type="entry name" value="AB_hydrolase_fold"/>
</dbReference>
<evidence type="ECO:0000313" key="2">
    <source>
        <dbReference type="EMBL" id="RLK52142.1"/>
    </source>
</evidence>
<dbReference type="Pfam" id="PF12697">
    <property type="entry name" value="Abhydrolase_6"/>
    <property type="match status" value="1"/>
</dbReference>
<accession>A0A498C8N1</accession>
<reference evidence="2 3" key="1">
    <citation type="journal article" date="2015" name="Stand. Genomic Sci.">
        <title>Genomic Encyclopedia of Bacterial and Archaeal Type Strains, Phase III: the genomes of soil and plant-associated and newly described type strains.</title>
        <authorList>
            <person name="Whitman W.B."/>
            <person name="Woyke T."/>
            <person name="Klenk H.P."/>
            <person name="Zhou Y."/>
            <person name="Lilburn T.G."/>
            <person name="Beck B.J."/>
            <person name="De Vos P."/>
            <person name="Vandamme P."/>
            <person name="Eisen J.A."/>
            <person name="Garrity G."/>
            <person name="Hugenholtz P."/>
            <person name="Kyrpides N.C."/>
        </authorList>
    </citation>
    <scope>NUCLEOTIDE SEQUENCE [LARGE SCALE GENOMIC DNA]</scope>
    <source>
        <strain evidence="2 3">S2T63</strain>
    </source>
</reference>
<sequence>MTATPSPIRIFEPDGRAVPYVDEGEGPSIVLVPGSRLNITYLGTLAHVLEEEGFRVTRIGFRGASRDGVTLHDLAQDVVDVMDHLGLGDAWVGGHSFGGAVARTVALDHDERIFGLLLLGVDGAQPATAEAARALDTLHAGADESAILAGMGELAGDGDAAVTWSILRQALDADVAALQQAALAATPESEWAVLEPTIPVLVIQGSDDRVTVPANGEALRAAAPALVSVSTLDGGGHFFPVTHPGETGVLIEDFLGWD</sequence>
<dbReference type="AlphaFoldDB" id="A0A498C8N1"/>
<feature type="domain" description="AB hydrolase-1" evidence="1">
    <location>
        <begin position="29"/>
        <end position="246"/>
    </location>
</feature>
<dbReference type="OrthoDB" id="5077249at2"/>
<dbReference type="PANTHER" id="PTHR43433">
    <property type="entry name" value="HYDROLASE, ALPHA/BETA FOLD FAMILY PROTEIN"/>
    <property type="match status" value="1"/>
</dbReference>
<dbReference type="PANTHER" id="PTHR43433:SF1">
    <property type="entry name" value="BLL5160 PROTEIN"/>
    <property type="match status" value="1"/>
</dbReference>
<name>A0A498C8N1_9MICO</name>
<dbReference type="InterPro" id="IPR000073">
    <property type="entry name" value="AB_hydrolase_1"/>
</dbReference>
<dbReference type="SUPFAM" id="SSF53474">
    <property type="entry name" value="alpha/beta-Hydrolases"/>
    <property type="match status" value="1"/>
</dbReference>
<comment type="caution">
    <text evidence="2">The sequence shown here is derived from an EMBL/GenBank/DDBJ whole genome shotgun (WGS) entry which is preliminary data.</text>
</comment>
<dbReference type="EMBL" id="RCDB01000001">
    <property type="protein sequence ID" value="RLK52142.1"/>
    <property type="molecule type" value="Genomic_DNA"/>
</dbReference>